<reference evidence="12" key="1">
    <citation type="submission" date="2025-08" db="UniProtKB">
        <authorList>
            <consortium name="RefSeq"/>
        </authorList>
    </citation>
    <scope>IDENTIFICATION</scope>
</reference>
<feature type="domain" description="Fibronectin type-III" evidence="10">
    <location>
        <begin position="427"/>
        <end position="521"/>
    </location>
</feature>
<keyword evidence="4" id="KW-0677">Repeat</keyword>
<dbReference type="Proteomes" id="UP000695022">
    <property type="component" value="Unplaced"/>
</dbReference>
<dbReference type="PROSITE" id="PS01186">
    <property type="entry name" value="EGF_2"/>
    <property type="match status" value="1"/>
</dbReference>
<evidence type="ECO:0000256" key="3">
    <source>
        <dbReference type="ARBA" id="ARBA00022729"/>
    </source>
</evidence>
<organism evidence="11 12">
    <name type="scientific">Priapulus caudatus</name>
    <name type="common">Priapulid worm</name>
    <dbReference type="NCBI Taxonomy" id="37621"/>
    <lineage>
        <taxon>Eukaryota</taxon>
        <taxon>Metazoa</taxon>
        <taxon>Ecdysozoa</taxon>
        <taxon>Scalidophora</taxon>
        <taxon>Priapulida</taxon>
        <taxon>Priapulimorpha</taxon>
        <taxon>Priapulimorphida</taxon>
        <taxon>Priapulidae</taxon>
        <taxon>Priapulus</taxon>
    </lineage>
</organism>
<comment type="subcellular location">
    <subcellularLocation>
        <location evidence="1">Membrane</location>
        <topology evidence="1">Single-pass type I membrane protein</topology>
    </subcellularLocation>
</comment>
<evidence type="ECO:0000256" key="1">
    <source>
        <dbReference type="ARBA" id="ARBA00004479"/>
    </source>
</evidence>
<keyword evidence="2 9" id="KW-0812">Transmembrane</keyword>
<dbReference type="InterPro" id="IPR013783">
    <property type="entry name" value="Ig-like_fold"/>
</dbReference>
<evidence type="ECO:0000256" key="8">
    <source>
        <dbReference type="ARBA" id="ARBA00023180"/>
    </source>
</evidence>
<dbReference type="PANTHER" id="PTHR24051:SF9">
    <property type="entry name" value="FIBRONECTIN TYPE-III DOMAIN-CONTAINING PROTEIN"/>
    <property type="match status" value="1"/>
</dbReference>
<dbReference type="InterPro" id="IPR051622">
    <property type="entry name" value="R-tyr_protein_phosphatases"/>
</dbReference>
<evidence type="ECO:0000256" key="4">
    <source>
        <dbReference type="ARBA" id="ARBA00022737"/>
    </source>
</evidence>
<dbReference type="InterPro" id="IPR036116">
    <property type="entry name" value="FN3_sf"/>
</dbReference>
<dbReference type="Gene3D" id="2.60.40.10">
    <property type="entry name" value="Immunoglobulins"/>
    <property type="match status" value="6"/>
</dbReference>
<proteinExistence type="predicted"/>
<keyword evidence="11" id="KW-1185">Reference proteome</keyword>
<evidence type="ECO:0000256" key="5">
    <source>
        <dbReference type="ARBA" id="ARBA00022989"/>
    </source>
</evidence>
<gene>
    <name evidence="12" type="primary">LOC106807116</name>
</gene>
<accession>A0ABM1DY41</accession>
<feature type="domain" description="Fibronectin type-III" evidence="10">
    <location>
        <begin position="572"/>
        <end position="674"/>
    </location>
</feature>
<dbReference type="PROSITE" id="PS00022">
    <property type="entry name" value="EGF_1"/>
    <property type="match status" value="1"/>
</dbReference>
<keyword evidence="6 9" id="KW-0472">Membrane</keyword>
<dbReference type="SUPFAM" id="SSF49265">
    <property type="entry name" value="Fibronectin type III"/>
    <property type="match status" value="4"/>
</dbReference>
<dbReference type="GeneID" id="106807116"/>
<dbReference type="CDD" id="cd00063">
    <property type="entry name" value="FN3"/>
    <property type="match status" value="5"/>
</dbReference>
<evidence type="ECO:0000256" key="7">
    <source>
        <dbReference type="ARBA" id="ARBA00023157"/>
    </source>
</evidence>
<dbReference type="InterPro" id="IPR000742">
    <property type="entry name" value="EGF"/>
</dbReference>
<dbReference type="SMART" id="SM00060">
    <property type="entry name" value="FN3"/>
    <property type="match status" value="5"/>
</dbReference>
<feature type="domain" description="Fibronectin type-III" evidence="10">
    <location>
        <begin position="226"/>
        <end position="321"/>
    </location>
</feature>
<keyword evidence="8" id="KW-0325">Glycoprotein</keyword>
<evidence type="ECO:0000313" key="11">
    <source>
        <dbReference type="Proteomes" id="UP000695022"/>
    </source>
</evidence>
<dbReference type="RefSeq" id="XP_014664862.1">
    <property type="nucleotide sequence ID" value="XM_014809376.1"/>
</dbReference>
<dbReference type="SUPFAM" id="SSF48726">
    <property type="entry name" value="Immunoglobulin"/>
    <property type="match status" value="1"/>
</dbReference>
<feature type="domain" description="Fibronectin type-III" evidence="10">
    <location>
        <begin position="119"/>
        <end position="218"/>
    </location>
</feature>
<keyword evidence="7" id="KW-1015">Disulfide bond</keyword>
<evidence type="ECO:0000256" key="6">
    <source>
        <dbReference type="ARBA" id="ARBA00023136"/>
    </source>
</evidence>
<sequence length="899" mass="98912">MNDGSCDSEDGACACSDPWVGEDCTERIASVLMFASLSVHTDTYVRLRCVAAGIPLPTVNIREGGFKLASICKNTMADTVECEHVLLPSATANYTCEASNAHGSNSAQATLTIVDPPRLVSPPSVTEIPNSPSSLQVAWKAWQYGVDEGGKEDDTITYKLRYRPQGERTWVVLTTPRTNLTVQFLAANTAYEFAVQCIGIETGVGLLSPIANATSPCAPLRKDTSRLREATIDRVTSHDISLSWIAPSESSLGCGIESYVLDYRAGASGPYTNVLIPATHTSYTLEELDPGVTYDIRLSLNTTAGETSDSVRLQTTTSNNAPGTVQNLVTTASNFSVAVTWDPPIVVVDNMTGYVVTYILKNRKNCETVSRGASQMATVSMDRTYVELEGLLPYSDYEISAQVQAASGKGPKVKKRVRTLEAAPDGAPEVIMFRNIGEKNIDVGWEPIECLRSNGMLTQYEYSVSDHHGNVKQTGKVPAYDRQIHLKSLTPYTEYDVALRARTVAGAGLYSPPVHFSTLESEMGRVGTSQTWSSFVWSWKHNMTSHGQKAQQEPTEWAYELINKKAFDIPEAPAQLWSRLVSEQSFTLVWREPRAPNGIITDYKVSWSALESYDPLLQLYTVSQQTADNRSLSSVVTGLHPATKYTTRVSARTSKGEGQAVSESYWTKIAVPPAPKAPTVYAHQESTKTVTIAIPAIQLSTGPLSAVKIVVQSDERITRGQLCINLTDHHEAMLADLSCYVTGEMDEEAVKRETYFVIGDDRVYGGYRNVPLMNTEMSSVFLHTVSAFQQELKTSRSEAMPLPGTDDPSTGWLVFGYPWWYLLVLIIIVLVVVLLCVLIIVSARRRKERSRPEYAAHWSVSYRAQDGDVDSIPESMFCNARDSDYSNSTSECTRYSRAL</sequence>
<feature type="domain" description="Fibronectin type-III" evidence="10">
    <location>
        <begin position="322"/>
        <end position="425"/>
    </location>
</feature>
<evidence type="ECO:0000256" key="9">
    <source>
        <dbReference type="SAM" id="Phobius"/>
    </source>
</evidence>
<name>A0ABM1DY41_PRICU</name>
<protein>
    <submittedName>
        <fullName evidence="12">Receptor-type tyrosine-protein phosphatase delta-like</fullName>
    </submittedName>
</protein>
<dbReference type="InterPro" id="IPR003961">
    <property type="entry name" value="FN3_dom"/>
</dbReference>
<dbReference type="InterPro" id="IPR036179">
    <property type="entry name" value="Ig-like_dom_sf"/>
</dbReference>
<feature type="transmembrane region" description="Helical" evidence="9">
    <location>
        <begin position="819"/>
        <end position="841"/>
    </location>
</feature>
<dbReference type="PROSITE" id="PS50853">
    <property type="entry name" value="FN3"/>
    <property type="match status" value="5"/>
</dbReference>
<dbReference type="Pfam" id="PF23144">
    <property type="entry name" value="Fn3_PTPRU"/>
    <property type="match status" value="1"/>
</dbReference>
<evidence type="ECO:0000259" key="10">
    <source>
        <dbReference type="PROSITE" id="PS50853"/>
    </source>
</evidence>
<keyword evidence="5 9" id="KW-1133">Transmembrane helix</keyword>
<dbReference type="PANTHER" id="PTHR24051">
    <property type="entry name" value="SUSHI DOMAIN-CONTAINING PROTEIN 1"/>
    <property type="match status" value="1"/>
</dbReference>
<evidence type="ECO:0000256" key="2">
    <source>
        <dbReference type="ARBA" id="ARBA00022692"/>
    </source>
</evidence>
<keyword evidence="3" id="KW-0732">Signal</keyword>
<dbReference type="InterPro" id="IPR057598">
    <property type="entry name" value="Fn3_PTPRU"/>
</dbReference>
<evidence type="ECO:0000313" key="12">
    <source>
        <dbReference type="RefSeq" id="XP_014664862.1"/>
    </source>
</evidence>
<dbReference type="Pfam" id="PF00041">
    <property type="entry name" value="fn3"/>
    <property type="match status" value="4"/>
</dbReference>